<dbReference type="Pfam" id="PF01618">
    <property type="entry name" value="MotA_ExbB"/>
    <property type="match status" value="1"/>
</dbReference>
<feature type="domain" description="MotA/TolQ/ExbB proton channel" evidence="8">
    <location>
        <begin position="61"/>
        <end position="168"/>
    </location>
</feature>
<feature type="transmembrane region" description="Helical" evidence="7">
    <location>
        <begin position="90"/>
        <end position="111"/>
    </location>
</feature>
<evidence type="ECO:0000256" key="7">
    <source>
        <dbReference type="SAM" id="Phobius"/>
    </source>
</evidence>
<keyword evidence="3 7" id="KW-0812">Transmembrane</keyword>
<dbReference type="Proteomes" id="UP000076077">
    <property type="component" value="Chromosome"/>
</dbReference>
<feature type="transmembrane region" description="Helical" evidence="7">
    <location>
        <begin position="20"/>
        <end position="42"/>
    </location>
</feature>
<dbReference type="RefSeq" id="WP_067155914.1">
    <property type="nucleotide sequence ID" value="NZ_CP014864.1"/>
</dbReference>
<keyword evidence="5 7" id="KW-0472">Membrane</keyword>
<dbReference type="PANTHER" id="PTHR30625">
    <property type="entry name" value="PROTEIN TOLQ"/>
    <property type="match status" value="1"/>
</dbReference>
<dbReference type="GO" id="GO:0005886">
    <property type="term" value="C:plasma membrane"/>
    <property type="evidence" value="ECO:0007669"/>
    <property type="project" value="UniProtKB-SubCell"/>
</dbReference>
<keyword evidence="6" id="KW-0813">Transport</keyword>
<sequence>MHALSDAWAAVNAFMASGGPVLFLIAGLTFFMWTLIFERVFYFHKSLKEDVKGAVEQWEERAERKSWNAHRIREALISRVSEKIQDNMDMIQTCVALAPLFGLLGTVWGMINVFEVLAITGGGDAKQMASGVSMATIPTMAGMVAALSGVFANTYITRKAERETQLLEDHLTMDH</sequence>
<keyword evidence="2" id="KW-1003">Cell membrane</keyword>
<evidence type="ECO:0000259" key="8">
    <source>
        <dbReference type="Pfam" id="PF01618"/>
    </source>
</evidence>
<feature type="transmembrane region" description="Helical" evidence="7">
    <location>
        <begin position="131"/>
        <end position="152"/>
    </location>
</feature>
<dbReference type="KEGG" id="mthd:A3224_14010"/>
<dbReference type="GO" id="GO:0017038">
    <property type="term" value="P:protein import"/>
    <property type="evidence" value="ECO:0007669"/>
    <property type="project" value="TreeGrafter"/>
</dbReference>
<keyword evidence="6" id="KW-0653">Protein transport</keyword>
<comment type="subcellular location">
    <subcellularLocation>
        <location evidence="1">Cell membrane</location>
        <topology evidence="1">Multi-pass membrane protein</topology>
    </subcellularLocation>
    <subcellularLocation>
        <location evidence="6">Membrane</location>
        <topology evidence="6">Multi-pass membrane protein</topology>
    </subcellularLocation>
</comment>
<evidence type="ECO:0000313" key="9">
    <source>
        <dbReference type="EMBL" id="AMX03541.1"/>
    </source>
</evidence>
<reference evidence="11" key="1">
    <citation type="submission" date="2016-03" db="EMBL/GenBank/DDBJ databases">
        <authorList>
            <person name="Lee Y.-S."/>
            <person name="Choi Y.-L."/>
        </authorList>
    </citation>
    <scope>NUCLEOTIDE SEQUENCE [LARGE SCALE GENOMIC DNA]</scope>
    <source>
        <strain evidence="11">DAU221</strain>
    </source>
</reference>
<accession>A0A143HPW7</accession>
<evidence type="ECO:0000256" key="1">
    <source>
        <dbReference type="ARBA" id="ARBA00004651"/>
    </source>
</evidence>
<evidence type="ECO:0000256" key="5">
    <source>
        <dbReference type="ARBA" id="ARBA00023136"/>
    </source>
</evidence>
<evidence type="ECO:0000256" key="2">
    <source>
        <dbReference type="ARBA" id="ARBA00022475"/>
    </source>
</evidence>
<proteinExistence type="inferred from homology"/>
<comment type="similarity">
    <text evidence="6">Belongs to the exbB/tolQ family.</text>
</comment>
<dbReference type="GeneID" id="76609149"/>
<evidence type="ECO:0000256" key="3">
    <source>
        <dbReference type="ARBA" id="ARBA00022692"/>
    </source>
</evidence>
<evidence type="ECO:0000256" key="6">
    <source>
        <dbReference type="RuleBase" id="RU004057"/>
    </source>
</evidence>
<reference evidence="9" key="2">
    <citation type="submission" date="2016-03" db="EMBL/GenBank/DDBJ databases">
        <authorList>
            <person name="Ploux O."/>
        </authorList>
    </citation>
    <scope>NUCLEOTIDE SEQUENCE [LARGE SCALE GENOMIC DNA]</scope>
    <source>
        <strain evidence="9">DAU221</strain>
    </source>
</reference>
<evidence type="ECO:0000313" key="10">
    <source>
        <dbReference type="EMBL" id="MCX2801144.1"/>
    </source>
</evidence>
<reference evidence="10" key="3">
    <citation type="submission" date="2022-11" db="EMBL/GenBank/DDBJ databases">
        <title>Chitin-degrading and fungicidal potential of chitinolytic bacterial strains from marine environment of the Pacific Ocean regions.</title>
        <authorList>
            <person name="Pentekhina I."/>
            <person name="Nedashkovskaya O."/>
            <person name="Seitkalieva A."/>
            <person name="Podvolotskaya A."/>
            <person name="Tekutyeva L."/>
            <person name="Balabanova L."/>
        </authorList>
    </citation>
    <scope>NUCLEOTIDE SEQUENCE</scope>
    <source>
        <strain evidence="10">KMM 6838</strain>
    </source>
</reference>
<dbReference type="InterPro" id="IPR002898">
    <property type="entry name" value="MotA_ExbB_proton_chnl"/>
</dbReference>
<dbReference type="EMBL" id="JAPHQB010000006">
    <property type="protein sequence ID" value="MCX2801144.1"/>
    <property type="molecule type" value="Genomic_DNA"/>
</dbReference>
<dbReference type="InterPro" id="IPR050790">
    <property type="entry name" value="ExbB/TolQ_transport"/>
</dbReference>
<organism evidence="9 11">
    <name type="scientific">Microbulbifer thermotolerans</name>
    <dbReference type="NCBI Taxonomy" id="252514"/>
    <lineage>
        <taxon>Bacteria</taxon>
        <taxon>Pseudomonadati</taxon>
        <taxon>Pseudomonadota</taxon>
        <taxon>Gammaproteobacteria</taxon>
        <taxon>Cellvibrionales</taxon>
        <taxon>Microbulbiferaceae</taxon>
        <taxon>Microbulbifer</taxon>
    </lineage>
</organism>
<dbReference type="STRING" id="252514.A3224_14010"/>
<keyword evidence="11" id="KW-1185">Reference proteome</keyword>
<dbReference type="PANTHER" id="PTHR30625:SF18">
    <property type="entry name" value="TONB2 ENERGY TRANSDUCTION SYSTEM INNER MEMBRANE COMPONENT EXBB"/>
    <property type="match status" value="1"/>
</dbReference>
<name>A0A143HPW7_MICTH</name>
<dbReference type="AlphaFoldDB" id="A0A143HPW7"/>
<dbReference type="Proteomes" id="UP001209730">
    <property type="component" value="Unassembled WGS sequence"/>
</dbReference>
<dbReference type="EMBL" id="CP014864">
    <property type="protein sequence ID" value="AMX03541.1"/>
    <property type="molecule type" value="Genomic_DNA"/>
</dbReference>
<keyword evidence="4 7" id="KW-1133">Transmembrane helix</keyword>
<protein>
    <submittedName>
        <fullName evidence="9">Biopolymer transporter ExbB</fullName>
    </submittedName>
    <submittedName>
        <fullName evidence="10">MotA/TolQ/ExbB proton channel family protein</fullName>
    </submittedName>
</protein>
<gene>
    <name evidence="9" type="ORF">A3224_14010</name>
    <name evidence="10" type="ORF">OQJ68_05005</name>
</gene>
<evidence type="ECO:0000313" key="11">
    <source>
        <dbReference type="Proteomes" id="UP000076077"/>
    </source>
</evidence>
<evidence type="ECO:0000256" key="4">
    <source>
        <dbReference type="ARBA" id="ARBA00022989"/>
    </source>
</evidence>
<dbReference type="OrthoDB" id="4045at2"/>